<sequence length="50" mass="5425">MTGLVASALLAYCRCMTTHKYFEGKRDLFGQLSCLGLSIAKDQMCSSGFA</sequence>
<dbReference type="AlphaFoldDB" id="A0A6A4AWS5"/>
<dbReference type="Proteomes" id="UP000437068">
    <property type="component" value="Unassembled WGS sequence"/>
</dbReference>
<organism evidence="1 2">
    <name type="scientific">Phytophthora fragariae</name>
    <dbReference type="NCBI Taxonomy" id="53985"/>
    <lineage>
        <taxon>Eukaryota</taxon>
        <taxon>Sar</taxon>
        <taxon>Stramenopiles</taxon>
        <taxon>Oomycota</taxon>
        <taxon>Peronosporomycetes</taxon>
        <taxon>Peronosporales</taxon>
        <taxon>Peronosporaceae</taxon>
        <taxon>Phytophthora</taxon>
    </lineage>
</organism>
<proteinExistence type="predicted"/>
<gene>
    <name evidence="1" type="ORF">PF001_g31776</name>
</gene>
<dbReference type="EMBL" id="QXGE01007579">
    <property type="protein sequence ID" value="KAE9263203.1"/>
    <property type="molecule type" value="Genomic_DNA"/>
</dbReference>
<protein>
    <submittedName>
        <fullName evidence="1">Uncharacterized protein</fullName>
    </submittedName>
</protein>
<reference evidence="1 2" key="1">
    <citation type="submission" date="2018-08" db="EMBL/GenBank/DDBJ databases">
        <title>Genomic investigation of the strawberry pathogen Phytophthora fragariae indicates pathogenicity is determined by transcriptional variation in three key races.</title>
        <authorList>
            <person name="Adams T.M."/>
            <person name="Armitage A.D."/>
            <person name="Sobczyk M.K."/>
            <person name="Bates H.J."/>
            <person name="Dunwell J.M."/>
            <person name="Nellist C.F."/>
            <person name="Harrison R.J."/>
        </authorList>
    </citation>
    <scope>NUCLEOTIDE SEQUENCE [LARGE SCALE GENOMIC DNA]</scope>
    <source>
        <strain evidence="1 2">A4</strain>
    </source>
</reference>
<name>A0A6A4AWS5_9STRA</name>
<accession>A0A6A4AWS5</accession>
<evidence type="ECO:0000313" key="2">
    <source>
        <dbReference type="Proteomes" id="UP000437068"/>
    </source>
</evidence>
<evidence type="ECO:0000313" key="1">
    <source>
        <dbReference type="EMBL" id="KAE9263203.1"/>
    </source>
</evidence>
<comment type="caution">
    <text evidence="1">The sequence shown here is derived from an EMBL/GenBank/DDBJ whole genome shotgun (WGS) entry which is preliminary data.</text>
</comment>